<dbReference type="CDD" id="cd00118">
    <property type="entry name" value="LysM"/>
    <property type="match status" value="1"/>
</dbReference>
<evidence type="ECO:0000313" key="4">
    <source>
        <dbReference type="Proteomes" id="UP000231673"/>
    </source>
</evidence>
<dbReference type="Pfam" id="PF01476">
    <property type="entry name" value="LysM"/>
    <property type="match status" value="1"/>
</dbReference>
<gene>
    <name evidence="3" type="ORF">CO003_00665</name>
</gene>
<protein>
    <recommendedName>
        <fullName evidence="2">LysM domain-containing protein</fullName>
    </recommendedName>
</protein>
<evidence type="ECO:0000313" key="3">
    <source>
        <dbReference type="EMBL" id="PIW74810.1"/>
    </source>
</evidence>
<sequence length="502" mass="56844">MKKKGLLTVVFALVFLAAPVFGQGYKNYVVKPGDTWAKLAVIFEISIEELAEANSRNAKDILFAGEGIKIPLSEEISTLTDEISKTVQSAREENAKVRKILLWSFLTFFSAFFLVIILFLLKSNRNSKKAETKEERVVIRVKFENGNVFAVNCDKVSKMILCPICDFINDSPFRVAKHLKGHFKKNEKLDLFQKVAEVNWKLGILAATMSGFFLAAGCSSYIMPEKKINEPVTVVEAEYNVLWCGFSPVLLMSEGIGSNHELHLDKEKFLGIKYRDESGRFFLLAILPAEVDIKKARGIVSSRSGRYFYSVDGKSIFSADGYLAPKFSWFQIKPLAESGIEIWQNILPNSEKDKKIKAILAEIGKDLDKKKIPGVFDRAMSRVAKITQQDVILAGATNFSSLFAVFGIRAWVIVETIIQQADLSLPFYDSAPVDRFQLALSLEPFQKQMDSLSDEQEKALNIWLKKVGWFEKYQRQYEEEHREWLEKKREYEQAISGSGGGK</sequence>
<dbReference type="Proteomes" id="UP000231673">
    <property type="component" value="Unassembled WGS sequence"/>
</dbReference>
<feature type="domain" description="LysM" evidence="2">
    <location>
        <begin position="26"/>
        <end position="70"/>
    </location>
</feature>
<keyword evidence="1" id="KW-0812">Transmembrane</keyword>
<dbReference type="SMART" id="SM00257">
    <property type="entry name" value="LysM"/>
    <property type="match status" value="1"/>
</dbReference>
<dbReference type="PROSITE" id="PS51782">
    <property type="entry name" value="LYSM"/>
    <property type="match status" value="1"/>
</dbReference>
<evidence type="ECO:0000256" key="1">
    <source>
        <dbReference type="SAM" id="Phobius"/>
    </source>
</evidence>
<dbReference type="SUPFAM" id="SSF54106">
    <property type="entry name" value="LysM domain"/>
    <property type="match status" value="1"/>
</dbReference>
<dbReference type="AlphaFoldDB" id="A0A2M7IE60"/>
<dbReference type="InterPro" id="IPR018392">
    <property type="entry name" value="LysM"/>
</dbReference>
<keyword evidence="1" id="KW-0472">Membrane</keyword>
<comment type="caution">
    <text evidence="3">The sequence shown here is derived from an EMBL/GenBank/DDBJ whole genome shotgun (WGS) entry which is preliminary data.</text>
</comment>
<name>A0A2M7IE60_9BACT</name>
<dbReference type="InterPro" id="IPR036779">
    <property type="entry name" value="LysM_dom_sf"/>
</dbReference>
<reference evidence="4" key="1">
    <citation type="submission" date="2017-09" db="EMBL/GenBank/DDBJ databases">
        <title>Depth-based differentiation of microbial function through sediment-hosted aquifers and enrichment of novel symbionts in the deep terrestrial subsurface.</title>
        <authorList>
            <person name="Probst A.J."/>
            <person name="Ladd B."/>
            <person name="Jarett J.K."/>
            <person name="Geller-Mcgrath D.E."/>
            <person name="Sieber C.M.K."/>
            <person name="Emerson J.B."/>
            <person name="Anantharaman K."/>
            <person name="Thomas B.C."/>
            <person name="Malmstrom R."/>
            <person name="Stieglmeier M."/>
            <person name="Klingl A."/>
            <person name="Woyke T."/>
            <person name="Ryan C.M."/>
            <person name="Banfield J.F."/>
        </authorList>
    </citation>
    <scope>NUCLEOTIDE SEQUENCE [LARGE SCALE GENOMIC DNA]</scope>
</reference>
<dbReference type="EMBL" id="PFGW01000015">
    <property type="protein sequence ID" value="PIW74810.1"/>
    <property type="molecule type" value="Genomic_DNA"/>
</dbReference>
<accession>A0A2M7IE60</accession>
<dbReference type="Gene3D" id="3.10.350.10">
    <property type="entry name" value="LysM domain"/>
    <property type="match status" value="1"/>
</dbReference>
<proteinExistence type="predicted"/>
<feature type="transmembrane region" description="Helical" evidence="1">
    <location>
        <begin position="100"/>
        <end position="121"/>
    </location>
</feature>
<evidence type="ECO:0000259" key="2">
    <source>
        <dbReference type="PROSITE" id="PS51782"/>
    </source>
</evidence>
<keyword evidence="1" id="KW-1133">Transmembrane helix</keyword>
<organism evidence="3 4">
    <name type="scientific">Candidatus Portnoybacteria bacterium CG_4_8_14_3_um_filter_44_15</name>
    <dbReference type="NCBI Taxonomy" id="1974803"/>
    <lineage>
        <taxon>Bacteria</taxon>
        <taxon>Candidatus Portnoyibacteriota</taxon>
    </lineage>
</organism>
<feature type="transmembrane region" description="Helical" evidence="1">
    <location>
        <begin position="202"/>
        <end position="223"/>
    </location>
</feature>